<dbReference type="GeneID" id="57294261"/>
<dbReference type="GO" id="GO:0047663">
    <property type="term" value="F:aminoglycoside 6'-N-acetyltransferase activity"/>
    <property type="evidence" value="ECO:0007669"/>
    <property type="project" value="UniProtKB-EC"/>
</dbReference>
<dbReference type="Gene3D" id="3.40.630.30">
    <property type="match status" value="1"/>
</dbReference>
<dbReference type="Pfam" id="PF00583">
    <property type="entry name" value="Acetyltransf_1"/>
    <property type="match status" value="1"/>
</dbReference>
<keyword evidence="5 9" id="KW-0046">Antibiotic resistance</keyword>
<dbReference type="RefSeq" id="WP_006657889.1">
    <property type="nucleotide sequence ID" value="NZ_ABXW01000014.1"/>
</dbReference>
<dbReference type="CDD" id="cd04301">
    <property type="entry name" value="NAT_SF"/>
    <property type="match status" value="1"/>
</dbReference>
<dbReference type="PIRSF" id="PIRSF000452">
    <property type="entry name" value="6-N-acetyltransf"/>
    <property type="match status" value="1"/>
</dbReference>
<evidence type="ECO:0000313" key="12">
    <source>
        <dbReference type="Proteomes" id="UP000003729"/>
    </source>
</evidence>
<reference evidence="11 12" key="1">
    <citation type="submission" date="2008-10" db="EMBL/GenBank/DDBJ databases">
        <title>Draft genome sequence of Providencia alcalifaciens (DSM 30120).</title>
        <authorList>
            <person name="Sudarsanam P."/>
            <person name="Ley R."/>
            <person name="Guruge J."/>
            <person name="Turnbaugh P.J."/>
            <person name="Mahowald M."/>
            <person name="Liep D."/>
            <person name="Gordon J."/>
        </authorList>
    </citation>
    <scope>NUCLEOTIDE SEQUENCE [LARGE SCALE GENOMIC DNA]</scope>
    <source>
        <strain evidence="11 12">DSM 30120</strain>
    </source>
</reference>
<dbReference type="GO" id="GO:0046677">
    <property type="term" value="P:response to antibiotic"/>
    <property type="evidence" value="ECO:0007669"/>
    <property type="project" value="UniProtKB-KW"/>
</dbReference>
<dbReference type="InterPro" id="IPR016181">
    <property type="entry name" value="Acyl_CoA_acyltransferase"/>
</dbReference>
<evidence type="ECO:0000256" key="4">
    <source>
        <dbReference type="ARBA" id="ARBA00022679"/>
    </source>
</evidence>
<evidence type="ECO:0000256" key="6">
    <source>
        <dbReference type="ARBA" id="ARBA00023315"/>
    </source>
</evidence>
<comment type="caution">
    <text evidence="11">The sequence shown here is derived from an EMBL/GenBank/DDBJ whole genome shotgun (WGS) entry which is preliminary data.</text>
</comment>
<dbReference type="InterPro" id="IPR024170">
    <property type="entry name" value="Aminoglycoside_N6-AcTrfrase"/>
</dbReference>
<accession>B6XC59</accession>
<evidence type="ECO:0000256" key="7">
    <source>
        <dbReference type="ARBA" id="ARBA00029660"/>
    </source>
</evidence>
<dbReference type="Proteomes" id="UP000003729">
    <property type="component" value="Unassembled WGS sequence"/>
</dbReference>
<dbReference type="SUPFAM" id="SSF55729">
    <property type="entry name" value="Acyl-CoA N-acyltransferases (Nat)"/>
    <property type="match status" value="1"/>
</dbReference>
<dbReference type="EC" id="2.3.1.82" evidence="2 9"/>
<evidence type="ECO:0000256" key="2">
    <source>
        <dbReference type="ARBA" id="ARBA00012888"/>
    </source>
</evidence>
<dbReference type="eggNOG" id="COG0456">
    <property type="taxonomic scope" value="Bacteria"/>
</dbReference>
<organism evidence="11 12">
    <name type="scientific">Providencia alcalifaciens DSM 30120</name>
    <dbReference type="NCBI Taxonomy" id="520999"/>
    <lineage>
        <taxon>Bacteria</taxon>
        <taxon>Pseudomonadati</taxon>
        <taxon>Pseudomonadota</taxon>
        <taxon>Gammaproteobacteria</taxon>
        <taxon>Enterobacterales</taxon>
        <taxon>Morganellaceae</taxon>
        <taxon>Providencia</taxon>
    </lineage>
</organism>
<dbReference type="PROSITE" id="PS51186">
    <property type="entry name" value="GNAT"/>
    <property type="match status" value="1"/>
</dbReference>
<evidence type="ECO:0000259" key="10">
    <source>
        <dbReference type="PROSITE" id="PS51186"/>
    </source>
</evidence>
<comment type="subunit">
    <text evidence="1 9">Homodimer.</text>
</comment>
<dbReference type="NCBIfam" id="NF043067">
    <property type="entry name" value="AAC_6p_group_E"/>
    <property type="match status" value="1"/>
</dbReference>
<comment type="function">
    <text evidence="9">Catalyzes the transfer of an acetyl group from acetyl-CoA to the 6'-amino group of aminoglycoside molecules conferring resistance to antibiotics containing the purpurosamine ring.</text>
</comment>
<dbReference type="EMBL" id="ABXW01000014">
    <property type="protein sequence ID" value="EEB47211.1"/>
    <property type="molecule type" value="Genomic_DNA"/>
</dbReference>
<evidence type="ECO:0000256" key="3">
    <source>
        <dbReference type="ARBA" id="ARBA00017677"/>
    </source>
</evidence>
<evidence type="ECO:0000256" key="8">
    <source>
        <dbReference type="ARBA" id="ARBA00048923"/>
    </source>
</evidence>
<name>B6XC59_9GAMM</name>
<comment type="catalytic activity">
    <reaction evidence="8 9">
        <text>kanamycin B + acetyl-CoA = N(6')-acetylkanamycin B + CoA + H(+)</text>
        <dbReference type="Rhea" id="RHEA:16449"/>
        <dbReference type="ChEBI" id="CHEBI:15378"/>
        <dbReference type="ChEBI" id="CHEBI:57287"/>
        <dbReference type="ChEBI" id="CHEBI:57288"/>
        <dbReference type="ChEBI" id="CHEBI:58390"/>
        <dbReference type="ChEBI" id="CHEBI:58549"/>
        <dbReference type="EC" id="2.3.1.82"/>
    </reaction>
</comment>
<dbReference type="InterPro" id="IPR000182">
    <property type="entry name" value="GNAT_dom"/>
</dbReference>
<sequence>MTKVCTSELITEWLALRLALWSTSDESSHLSEIKDILNNPNLSAFFAFDDNQQIVAFAETSIRVDYVNDCSSSPVAYLEGIYTAPHARKRGYAKDLINHVKQLAIKNTCKELASDTNLDNEISQKLHQSLGFIETERIVFYKQQLSD</sequence>
<keyword evidence="6 9" id="KW-0012">Acyltransferase</keyword>
<reference evidence="11 12" key="2">
    <citation type="submission" date="2008-10" db="EMBL/GenBank/DDBJ databases">
        <authorList>
            <person name="Fulton L."/>
            <person name="Clifton S."/>
            <person name="Fulton B."/>
            <person name="Xu J."/>
            <person name="Minx P."/>
            <person name="Pepin K.H."/>
            <person name="Johnson M."/>
            <person name="Bhonagiri V."/>
            <person name="Nash W.E."/>
            <person name="Mardis E.R."/>
            <person name="Wilson R.K."/>
        </authorList>
    </citation>
    <scope>NUCLEOTIDE SEQUENCE [LARGE SCALE GENOMIC DNA]</scope>
    <source>
        <strain evidence="11 12">DSM 30120</strain>
    </source>
</reference>
<evidence type="ECO:0000256" key="1">
    <source>
        <dbReference type="ARBA" id="ARBA00011738"/>
    </source>
</evidence>
<evidence type="ECO:0000256" key="9">
    <source>
        <dbReference type="PIRNR" id="PIRNR000452"/>
    </source>
</evidence>
<evidence type="ECO:0000313" key="11">
    <source>
        <dbReference type="EMBL" id="EEB47211.1"/>
    </source>
</evidence>
<dbReference type="AlphaFoldDB" id="B6XC59"/>
<gene>
    <name evidence="11" type="ORF">PROVALCAL_00921</name>
</gene>
<proteinExistence type="predicted"/>
<protein>
    <recommendedName>
        <fullName evidence="3 9">Aminoglycoside N(6')-acetyltransferase type 1</fullName>
        <ecNumber evidence="2 9">2.3.1.82</ecNumber>
    </recommendedName>
    <alternativeName>
        <fullName evidence="7 9">Aminoglycoside resistance protein</fullName>
    </alternativeName>
</protein>
<feature type="domain" description="N-acetyltransferase" evidence="10">
    <location>
        <begin position="1"/>
        <end position="147"/>
    </location>
</feature>
<evidence type="ECO:0000256" key="5">
    <source>
        <dbReference type="ARBA" id="ARBA00023251"/>
    </source>
</evidence>
<keyword evidence="4 9" id="KW-0808">Transferase</keyword>